<name>A0A0H5SQC8_BRUMA</name>
<evidence type="ECO:0000313" key="1">
    <source>
        <dbReference type="EMBL" id="CRZ25753.1"/>
    </source>
</evidence>
<organism evidence="1">
    <name type="scientific">Brugia malayi</name>
    <name type="common">Filarial nematode worm</name>
    <dbReference type="NCBI Taxonomy" id="6279"/>
    <lineage>
        <taxon>Eukaryota</taxon>
        <taxon>Metazoa</taxon>
        <taxon>Ecdysozoa</taxon>
        <taxon>Nematoda</taxon>
        <taxon>Chromadorea</taxon>
        <taxon>Rhabditida</taxon>
        <taxon>Spirurina</taxon>
        <taxon>Spiruromorpha</taxon>
        <taxon>Filarioidea</taxon>
        <taxon>Onchocercidae</taxon>
        <taxon>Brugia</taxon>
    </lineage>
</organism>
<dbReference type="EMBL" id="LN857014">
    <property type="protein sequence ID" value="CRZ25753.1"/>
    <property type="molecule type" value="Genomic_DNA"/>
</dbReference>
<reference evidence="1" key="1">
    <citation type="journal article" date="2007" name="Science">
        <title>Draft genome of the filarial nematode parasite Brugia malayi.</title>
        <authorList>
            <person name="Ghedin E."/>
            <person name="Wang S."/>
            <person name="Spiro D."/>
            <person name="Caler E."/>
            <person name="Zhao Q."/>
            <person name="Crabtree J."/>
            <person name="Allen J.E."/>
            <person name="Delcher A.L."/>
            <person name="Guiliano D.B."/>
            <person name="Miranda-Saavedra D."/>
            <person name="Angiuoli S.V."/>
            <person name="Creasy T."/>
            <person name="Amedeo P."/>
            <person name="Haas B."/>
            <person name="El-Sayed N.M."/>
            <person name="Wortman J.R."/>
            <person name="Feldblyum T."/>
            <person name="Tallon L."/>
            <person name="Schatz M."/>
            <person name="Shumway M."/>
            <person name="Koo H."/>
            <person name="Salzberg S.L."/>
            <person name="Schobel S."/>
            <person name="Pertea M."/>
            <person name="Pop M."/>
            <person name="White O."/>
            <person name="Barton G.J."/>
            <person name="Carlow C.K."/>
            <person name="Crawford M.J."/>
            <person name="Daub J."/>
            <person name="Dimmic M.W."/>
            <person name="Estes C.F."/>
            <person name="Foster J.M."/>
            <person name="Ganatra M."/>
            <person name="Gregory W.F."/>
            <person name="Johnson N.M."/>
            <person name="Jin J."/>
            <person name="Komuniecki R."/>
            <person name="Korf I."/>
            <person name="Kumar S."/>
            <person name="Laney S."/>
            <person name="Li B.W."/>
            <person name="Li W."/>
            <person name="Lindblom T.H."/>
            <person name="Lustigman S."/>
            <person name="Ma D."/>
            <person name="Maina C.V."/>
            <person name="Martin D.M."/>
            <person name="McCarter J.P."/>
            <person name="McReynolds L."/>
            <person name="Mitreva M."/>
            <person name="Nutman T.B."/>
            <person name="Parkinson J."/>
            <person name="Peregrin-Alvarez J.M."/>
            <person name="Poole C."/>
            <person name="Ren Q."/>
            <person name="Saunders L."/>
            <person name="Sluder A.E."/>
            <person name="Smith K."/>
            <person name="Stanke M."/>
            <person name="Unnasch T.R."/>
            <person name="Ware J."/>
            <person name="Wei A.D."/>
            <person name="Weil G."/>
            <person name="Williams D.J."/>
            <person name="Zhang Y."/>
            <person name="Williams S.A."/>
            <person name="Fraser-Liggett C."/>
            <person name="Slatko B."/>
            <person name="Blaxter M.L."/>
            <person name="Scott A.L."/>
        </authorList>
    </citation>
    <scope>NUCLEOTIDE SEQUENCE</scope>
    <source>
        <strain evidence="1">FR3</strain>
    </source>
</reference>
<proteinExistence type="predicted"/>
<accession>A0A0H5SQC8</accession>
<reference evidence="1" key="2">
    <citation type="submission" date="2012-12" db="EMBL/GenBank/DDBJ databases">
        <authorList>
            <person name="Gao Y.W."/>
            <person name="Fan S.T."/>
            <person name="Sun H.T."/>
            <person name="Wang Z."/>
            <person name="Gao X.L."/>
            <person name="Li Y.G."/>
            <person name="Wang T.C."/>
            <person name="Zhang K."/>
            <person name="Xu W.W."/>
            <person name="Yu Z.J."/>
            <person name="Xia X.Z."/>
        </authorList>
    </citation>
    <scope>NUCLEOTIDE SEQUENCE</scope>
    <source>
        <strain evidence="1">FR3</strain>
    </source>
</reference>
<dbReference type="AlphaFoldDB" id="A0A0H5SQC8"/>
<protein>
    <submittedName>
        <fullName evidence="1">Bm692</fullName>
    </submittedName>
</protein>
<sequence length="40" mass="4617">MSSKTKLLKDFAPFCAGKIKLDINSRLSWPQQEFFVQSQV</sequence>
<gene>
    <name evidence="1" type="ORF">Bm692</name>
    <name evidence="1" type="ORF">BM_Bm692</name>
</gene>